<keyword evidence="2" id="KW-0472">Membrane</keyword>
<sequence>MTLDDRSTGGVRRDVAAIPLSDPNLGPGGEPSIGSLVKDATANLSTLFRSELELAKAEVVAEGKKAAFGSVAGIIAGVIALYASLFFFVFLGVLLDIWLPAWAAFGIVFLILLFVAIIAGLVGFRFFKKITGPKKTIESAKELPQVLPGKSGKPDVDATKPATITR</sequence>
<evidence type="ECO:0000313" key="3">
    <source>
        <dbReference type="EMBL" id="SIR95091.1"/>
    </source>
</evidence>
<evidence type="ECO:0000256" key="2">
    <source>
        <dbReference type="SAM" id="Phobius"/>
    </source>
</evidence>
<feature type="transmembrane region" description="Helical" evidence="2">
    <location>
        <begin position="101"/>
        <end position="127"/>
    </location>
</feature>
<gene>
    <name evidence="3" type="ORF">SAMN05445060_1783</name>
</gene>
<keyword evidence="4" id="KW-1185">Reference proteome</keyword>
<feature type="region of interest" description="Disordered" evidence="1">
    <location>
        <begin position="145"/>
        <end position="166"/>
    </location>
</feature>
<name>A0A1N7F444_9NOCA</name>
<dbReference type="InterPro" id="IPR009937">
    <property type="entry name" value="Phage_holin_3_6"/>
</dbReference>
<keyword evidence="2" id="KW-0812">Transmembrane</keyword>
<reference evidence="3 4" key="1">
    <citation type="submission" date="2017-01" db="EMBL/GenBank/DDBJ databases">
        <authorList>
            <person name="Mah S.A."/>
            <person name="Swanson W.J."/>
            <person name="Moy G.W."/>
            <person name="Vacquier V.D."/>
        </authorList>
    </citation>
    <scope>NUCLEOTIDE SEQUENCE [LARGE SCALE GENOMIC DNA]</scope>
    <source>
        <strain evidence="3 4">CPCC 203464</strain>
    </source>
</reference>
<feature type="transmembrane region" description="Helical" evidence="2">
    <location>
        <begin position="71"/>
        <end position="95"/>
    </location>
</feature>
<dbReference type="Proteomes" id="UP000186218">
    <property type="component" value="Unassembled WGS sequence"/>
</dbReference>
<keyword evidence="2" id="KW-1133">Transmembrane helix</keyword>
<dbReference type="STRING" id="1344003.SAMN05445060_1783"/>
<evidence type="ECO:0000313" key="4">
    <source>
        <dbReference type="Proteomes" id="UP000186218"/>
    </source>
</evidence>
<dbReference type="EMBL" id="FTNT01000004">
    <property type="protein sequence ID" value="SIR95091.1"/>
    <property type="molecule type" value="Genomic_DNA"/>
</dbReference>
<proteinExistence type="predicted"/>
<organism evidence="3 4">
    <name type="scientific">Williamsia sterculiae</name>
    <dbReference type="NCBI Taxonomy" id="1344003"/>
    <lineage>
        <taxon>Bacteria</taxon>
        <taxon>Bacillati</taxon>
        <taxon>Actinomycetota</taxon>
        <taxon>Actinomycetes</taxon>
        <taxon>Mycobacteriales</taxon>
        <taxon>Nocardiaceae</taxon>
        <taxon>Williamsia</taxon>
    </lineage>
</organism>
<dbReference type="Pfam" id="PF07332">
    <property type="entry name" value="Phage_holin_3_6"/>
    <property type="match status" value="1"/>
</dbReference>
<accession>A0A1N7F444</accession>
<dbReference type="RefSeq" id="WP_076478635.1">
    <property type="nucleotide sequence ID" value="NZ_FTNT01000004.1"/>
</dbReference>
<protein>
    <submittedName>
        <fullName evidence="3">Putative Holin-X, holin superfamily III</fullName>
    </submittedName>
</protein>
<dbReference type="AlphaFoldDB" id="A0A1N7F444"/>
<evidence type="ECO:0000256" key="1">
    <source>
        <dbReference type="SAM" id="MobiDB-lite"/>
    </source>
</evidence>